<dbReference type="EMBL" id="MIKG01000003">
    <property type="protein sequence ID" value="RAO66120.1"/>
    <property type="molecule type" value="Genomic_DNA"/>
</dbReference>
<evidence type="ECO:0000256" key="2">
    <source>
        <dbReference type="ARBA" id="ARBA00004347"/>
    </source>
</evidence>
<dbReference type="GO" id="GO:0006888">
    <property type="term" value="P:endoplasmic reticulum to Golgi vesicle-mediated transport"/>
    <property type="evidence" value="ECO:0007669"/>
    <property type="project" value="TreeGrafter"/>
</dbReference>
<evidence type="ECO:0000256" key="11">
    <source>
        <dbReference type="PIRNR" id="PIRNR016478"/>
    </source>
</evidence>
<evidence type="ECO:0000256" key="6">
    <source>
        <dbReference type="ARBA" id="ARBA00022892"/>
    </source>
</evidence>
<comment type="similarity">
    <text evidence="3 11">Belongs to the COPE family.</text>
</comment>
<dbReference type="AlphaFoldDB" id="A0A364KRE6"/>
<sequence length="296" mass="31727">MDPFSAEGELVNIHNAFHQGQYQTVIDFDTSSFSPENALPSRILQLRAKIALGQTEDVLADIEGEADDIPDLAAVKALAQQVAGNTEDALALAQKLAETQSENATVQVLAATVLQAQGQTEEALALLGKHQGNLEAVALSVQIYLQTNRVDLALKEVAAAKRWAQDSLLVNVAESWVGLRVGGEKYQSAFYVYEELASNPNSTAPLSIVGQAIAELHLGRFPEAEAALTAALERYPDDVELIANTIVLNVLTGKDATELTSRLESLQPSHTLITDLAEKSSFFDTAAAKYVPKVSS</sequence>
<dbReference type="GO" id="GO:0030126">
    <property type="term" value="C:COPI vesicle coat"/>
    <property type="evidence" value="ECO:0007669"/>
    <property type="project" value="TreeGrafter"/>
</dbReference>
<comment type="caution">
    <text evidence="12">The sequence shown here is derived from an EMBL/GenBank/DDBJ whole genome shotgun (WGS) entry which is preliminary data.</text>
</comment>
<evidence type="ECO:0000256" key="3">
    <source>
        <dbReference type="ARBA" id="ARBA00008827"/>
    </source>
</evidence>
<keyword evidence="9 11" id="KW-0472">Membrane</keyword>
<evidence type="ECO:0000256" key="9">
    <source>
        <dbReference type="ARBA" id="ARBA00023136"/>
    </source>
</evidence>
<keyword evidence="5 11" id="KW-0963">Cytoplasm</keyword>
<evidence type="ECO:0000313" key="12">
    <source>
        <dbReference type="EMBL" id="RAO66120.1"/>
    </source>
</evidence>
<keyword evidence="8 11" id="KW-0333">Golgi apparatus</keyword>
<evidence type="ECO:0000313" key="13">
    <source>
        <dbReference type="Proteomes" id="UP000249363"/>
    </source>
</evidence>
<dbReference type="PANTHER" id="PTHR10805:SF0">
    <property type="entry name" value="COATOMER SUBUNIT EPSILON"/>
    <property type="match status" value="1"/>
</dbReference>
<dbReference type="GO" id="GO:0006890">
    <property type="term" value="P:retrograde vesicle-mediated transport, Golgi to endoplasmic reticulum"/>
    <property type="evidence" value="ECO:0007669"/>
    <property type="project" value="UniProtKB-UniRule"/>
</dbReference>
<comment type="subcellular location">
    <subcellularLocation>
        <location evidence="2">Cytoplasmic vesicle</location>
        <location evidence="2">COPI-coated vesicle membrane</location>
        <topology evidence="2">Peripheral membrane protein</topology>
        <orientation evidence="2">Cytoplasmic side</orientation>
    </subcellularLocation>
    <subcellularLocation>
        <location evidence="1">Golgi apparatus membrane</location>
        <topology evidence="1">Peripheral membrane protein</topology>
        <orientation evidence="1">Cytoplasmic side</orientation>
    </subcellularLocation>
</comment>
<keyword evidence="7 11" id="KW-0653">Protein transport</keyword>
<evidence type="ECO:0000256" key="8">
    <source>
        <dbReference type="ARBA" id="ARBA00023034"/>
    </source>
</evidence>
<name>A0A364KRE6_TALAM</name>
<keyword evidence="4 11" id="KW-0813">Transport</keyword>
<dbReference type="FunFam" id="1.25.40.10:FF:000613">
    <property type="entry name" value="Coatomer subunit epsilon"/>
    <property type="match status" value="1"/>
</dbReference>
<dbReference type="GO" id="GO:0006891">
    <property type="term" value="P:intra-Golgi vesicle-mediated transport"/>
    <property type="evidence" value="ECO:0007669"/>
    <property type="project" value="TreeGrafter"/>
</dbReference>
<evidence type="ECO:0000256" key="7">
    <source>
        <dbReference type="ARBA" id="ARBA00022927"/>
    </source>
</evidence>
<comment type="function">
    <text evidence="11">The coatomer is a cytosolic protein complex that binds to dilysine motifs and reversibly associates with Golgi non-clathrin-coated vesicles, which further mediate biosynthetic protein transport from the ER, via the Golgi up to the trans Golgi network. The coatomer complex is required for budding from Golgi membranes, and is essential for the retrograde Golgi-to-ER transport of dilysine-tagged proteins.</text>
</comment>
<dbReference type="GO" id="GO:0005198">
    <property type="term" value="F:structural molecule activity"/>
    <property type="evidence" value="ECO:0007669"/>
    <property type="project" value="UniProtKB-UniRule"/>
</dbReference>
<dbReference type="GeneID" id="63791349"/>
<dbReference type="SUPFAM" id="SSF48452">
    <property type="entry name" value="TPR-like"/>
    <property type="match status" value="1"/>
</dbReference>
<keyword evidence="13" id="KW-1185">Reference proteome</keyword>
<dbReference type="InterPro" id="IPR006822">
    <property type="entry name" value="Coatomer_esu"/>
</dbReference>
<dbReference type="GO" id="GO:0015031">
    <property type="term" value="P:protein transport"/>
    <property type="evidence" value="ECO:0007669"/>
    <property type="project" value="UniProtKB-UniRule"/>
</dbReference>
<protein>
    <recommendedName>
        <fullName evidence="11">Coatomer subunit epsilon</fullName>
    </recommendedName>
</protein>
<evidence type="ECO:0000256" key="1">
    <source>
        <dbReference type="ARBA" id="ARBA00004255"/>
    </source>
</evidence>
<evidence type="ECO:0000256" key="10">
    <source>
        <dbReference type="ARBA" id="ARBA00023329"/>
    </source>
</evidence>
<dbReference type="PIRSF" id="PIRSF016478">
    <property type="entry name" value="Coatomer_esu"/>
    <property type="match status" value="1"/>
</dbReference>
<dbReference type="PANTHER" id="PTHR10805">
    <property type="entry name" value="COATOMER SUBUNIT EPSILON"/>
    <property type="match status" value="1"/>
</dbReference>
<keyword evidence="10 11" id="KW-0968">Cytoplasmic vesicle</keyword>
<reference evidence="12 13" key="1">
    <citation type="journal article" date="2017" name="Biotechnol. Biofuels">
        <title>Differential beta-glucosidase expression as a function of carbon source availability in Talaromyces amestolkiae: a genomic and proteomic approach.</title>
        <authorList>
            <person name="de Eugenio L.I."/>
            <person name="Mendez-Liter J.A."/>
            <person name="Nieto-Dominguez M."/>
            <person name="Alonso L."/>
            <person name="Gil-Munoz J."/>
            <person name="Barriuso J."/>
            <person name="Prieto A."/>
            <person name="Martinez M.J."/>
        </authorList>
    </citation>
    <scope>NUCLEOTIDE SEQUENCE [LARGE SCALE GENOMIC DNA]</scope>
    <source>
        <strain evidence="12 13">CIB</strain>
    </source>
</reference>
<keyword evidence="6 11" id="KW-0931">ER-Golgi transport</keyword>
<organism evidence="12 13">
    <name type="scientific">Talaromyces amestolkiae</name>
    <dbReference type="NCBI Taxonomy" id="1196081"/>
    <lineage>
        <taxon>Eukaryota</taxon>
        <taxon>Fungi</taxon>
        <taxon>Dikarya</taxon>
        <taxon>Ascomycota</taxon>
        <taxon>Pezizomycotina</taxon>
        <taxon>Eurotiomycetes</taxon>
        <taxon>Eurotiomycetidae</taxon>
        <taxon>Eurotiales</taxon>
        <taxon>Trichocomaceae</taxon>
        <taxon>Talaromyces</taxon>
        <taxon>Talaromyces sect. Talaromyces</taxon>
    </lineage>
</organism>
<accession>A0A364KRE6</accession>
<dbReference type="STRING" id="1196081.A0A364KRE6"/>
<evidence type="ECO:0000256" key="4">
    <source>
        <dbReference type="ARBA" id="ARBA00022448"/>
    </source>
</evidence>
<proteinExistence type="inferred from homology"/>
<evidence type="ECO:0000256" key="5">
    <source>
        <dbReference type="ARBA" id="ARBA00022490"/>
    </source>
</evidence>
<dbReference type="InterPro" id="IPR011990">
    <property type="entry name" value="TPR-like_helical_dom_sf"/>
</dbReference>
<dbReference type="Proteomes" id="UP000249363">
    <property type="component" value="Unassembled WGS sequence"/>
</dbReference>
<dbReference type="Pfam" id="PF04733">
    <property type="entry name" value="Coatomer_E"/>
    <property type="match status" value="1"/>
</dbReference>
<dbReference type="Gene3D" id="1.25.40.10">
    <property type="entry name" value="Tetratricopeptide repeat domain"/>
    <property type="match status" value="1"/>
</dbReference>
<dbReference type="RefSeq" id="XP_040730637.1">
    <property type="nucleotide sequence ID" value="XM_040874245.1"/>
</dbReference>
<dbReference type="OrthoDB" id="310217at2759"/>
<dbReference type="GO" id="GO:0000139">
    <property type="term" value="C:Golgi membrane"/>
    <property type="evidence" value="ECO:0007669"/>
    <property type="project" value="UniProtKB-SubCell"/>
</dbReference>
<gene>
    <name evidence="12" type="ORF">BHQ10_002132</name>
</gene>